<gene>
    <name evidence="2" type="ORF">RL72_01937</name>
    <name evidence="3" type="ORF">SAMN04488591_1438</name>
</gene>
<dbReference type="RefSeq" id="WP_045250628.1">
    <property type="nucleotide sequence ID" value="NZ_CBFSJS010000074.1"/>
</dbReference>
<keyword evidence="1" id="KW-0472">Membrane</keyword>
<keyword evidence="1" id="KW-0812">Transmembrane</keyword>
<accession>A0A1I6GPT0</accession>
<dbReference type="EMBL" id="FOYR01000001">
    <property type="protein sequence ID" value="SFR44111.1"/>
    <property type="molecule type" value="Genomic_DNA"/>
</dbReference>
<dbReference type="Proteomes" id="UP000198877">
    <property type="component" value="Unassembled WGS sequence"/>
</dbReference>
<evidence type="ECO:0008006" key="6">
    <source>
        <dbReference type="Google" id="ProtNLM"/>
    </source>
</evidence>
<reference evidence="3" key="2">
    <citation type="submission" date="2016-10" db="EMBL/GenBank/DDBJ databases">
        <authorList>
            <person name="de Groot N.N."/>
        </authorList>
    </citation>
    <scope>NUCLEOTIDE SEQUENCE [LARGE SCALE GENOMIC DNA]</scope>
    <source>
        <strain evidence="3">CL127</strain>
    </source>
</reference>
<feature type="transmembrane region" description="Helical" evidence="1">
    <location>
        <begin position="21"/>
        <end position="43"/>
    </location>
</feature>
<name>A0A0F0KRH4_9MICO</name>
<keyword evidence="1" id="KW-1133">Transmembrane helix</keyword>
<reference evidence="5" key="3">
    <citation type="submission" date="2016-10" db="EMBL/GenBank/DDBJ databases">
        <authorList>
            <person name="Varghese N."/>
            <person name="Submissions S."/>
        </authorList>
    </citation>
    <scope>NUCLEOTIDE SEQUENCE [LARGE SCALE GENOMIC DNA]</scope>
    <source>
        <strain evidence="5">CL127</strain>
    </source>
</reference>
<dbReference type="AlphaFoldDB" id="A0A0F0KRH4"/>
<proteinExistence type="predicted"/>
<protein>
    <recommendedName>
        <fullName evidence="6">Multidrug ABC transporter ATPase</fullName>
    </recommendedName>
</protein>
<evidence type="ECO:0000313" key="4">
    <source>
        <dbReference type="Proteomes" id="UP000033448"/>
    </source>
</evidence>
<organism evidence="2 4">
    <name type="scientific">Microbacterium azadirachtae</name>
    <dbReference type="NCBI Taxonomy" id="582680"/>
    <lineage>
        <taxon>Bacteria</taxon>
        <taxon>Bacillati</taxon>
        <taxon>Actinomycetota</taxon>
        <taxon>Actinomycetes</taxon>
        <taxon>Micrococcales</taxon>
        <taxon>Microbacteriaceae</taxon>
        <taxon>Microbacterium</taxon>
    </lineage>
</organism>
<feature type="transmembrane region" description="Helical" evidence="1">
    <location>
        <begin position="63"/>
        <end position="82"/>
    </location>
</feature>
<evidence type="ECO:0000313" key="5">
    <source>
        <dbReference type="Proteomes" id="UP000198877"/>
    </source>
</evidence>
<dbReference type="OrthoDB" id="4990996at2"/>
<dbReference type="Proteomes" id="UP000033448">
    <property type="component" value="Unassembled WGS sequence"/>
</dbReference>
<accession>A0A0F0KRH4</accession>
<dbReference type="PATRIC" id="fig|582680.7.peg.1983"/>
<evidence type="ECO:0000256" key="1">
    <source>
        <dbReference type="SAM" id="Phobius"/>
    </source>
</evidence>
<dbReference type="EMBL" id="JYIT01000076">
    <property type="protein sequence ID" value="KJL23517.1"/>
    <property type="molecule type" value="Genomic_DNA"/>
</dbReference>
<evidence type="ECO:0000313" key="2">
    <source>
        <dbReference type="EMBL" id="KJL23517.1"/>
    </source>
</evidence>
<evidence type="ECO:0000313" key="3">
    <source>
        <dbReference type="EMBL" id="SFR44111.1"/>
    </source>
</evidence>
<keyword evidence="4" id="KW-1185">Reference proteome</keyword>
<reference evidence="2 4" key="1">
    <citation type="submission" date="2015-02" db="EMBL/GenBank/DDBJ databases">
        <title>Draft genome sequences of ten Microbacterium spp. with emphasis on heavy metal contaminated environments.</title>
        <authorList>
            <person name="Corretto E."/>
        </authorList>
    </citation>
    <scope>NUCLEOTIDE SEQUENCE [LARGE SCALE GENOMIC DNA]</scope>
    <source>
        <strain evidence="2 4">DSM 23848</strain>
    </source>
</reference>
<sequence>MSTRPPAPEPEIRGIDRFLTFGSLTLAALSVICFFTIILGTALGMKQADFTHGAWPIVGVFPFWGLPIAFLMIVVLLIMSFVRRGRAARRS</sequence>